<evidence type="ECO:0000313" key="2">
    <source>
        <dbReference type="EMBL" id="QPE05482.1"/>
    </source>
</evidence>
<evidence type="ECO:0000256" key="1">
    <source>
        <dbReference type="SAM" id="MobiDB-lite"/>
    </source>
</evidence>
<gene>
    <name evidence="2" type="ORF">IT882_05510</name>
</gene>
<sequence>MTDPRTVRPGVGGMSRATSKDVTGSHLARRLGMIAVDANRFAHCHNIYHAETAMTTVLGYRQ</sequence>
<name>A0A7S8RI83_9MICO</name>
<dbReference type="EMBL" id="CP064760">
    <property type="protein sequence ID" value="QPE05482.1"/>
    <property type="molecule type" value="Genomic_DNA"/>
</dbReference>
<protein>
    <submittedName>
        <fullName evidence="2">Uncharacterized protein</fullName>
    </submittedName>
</protein>
<feature type="region of interest" description="Disordered" evidence="1">
    <location>
        <begin position="1"/>
        <end position="22"/>
    </location>
</feature>
<dbReference type="Proteomes" id="UP000594480">
    <property type="component" value="Chromosome"/>
</dbReference>
<dbReference type="AlphaFoldDB" id="A0A7S8RI83"/>
<evidence type="ECO:0000313" key="3">
    <source>
        <dbReference type="Proteomes" id="UP000594480"/>
    </source>
</evidence>
<dbReference type="KEGG" id="msf:IT882_05510"/>
<dbReference type="RefSeq" id="WP_195693499.1">
    <property type="nucleotide sequence ID" value="NZ_CP064760.1"/>
</dbReference>
<proteinExistence type="predicted"/>
<organism evidence="2 3">
    <name type="scientific">Microbacterium schleiferi</name>
    <dbReference type="NCBI Taxonomy" id="69362"/>
    <lineage>
        <taxon>Bacteria</taxon>
        <taxon>Bacillati</taxon>
        <taxon>Actinomycetota</taxon>
        <taxon>Actinomycetes</taxon>
        <taxon>Micrococcales</taxon>
        <taxon>Microbacteriaceae</taxon>
        <taxon>Microbacterium</taxon>
    </lineage>
</organism>
<accession>A0A7S8RI83</accession>
<reference evidence="2 3" key="1">
    <citation type="submission" date="2020-11" db="EMBL/GenBank/DDBJ databases">
        <title>Amino acid is mineralized and recycled by bacteria in oceanic microbiome.</title>
        <authorList>
            <person name="Zheng L.Y."/>
        </authorList>
    </citation>
    <scope>NUCLEOTIDE SEQUENCE [LARGE SCALE GENOMIC DNA]</scope>
    <source>
        <strain evidence="2 3">A32-1</strain>
    </source>
</reference>
<keyword evidence="3" id="KW-1185">Reference proteome</keyword>